<protein>
    <recommendedName>
        <fullName evidence="1">DUF38 domain-containing protein</fullName>
    </recommendedName>
</protein>
<dbReference type="Pfam" id="PF01827">
    <property type="entry name" value="FTH"/>
    <property type="match status" value="1"/>
</dbReference>
<gene>
    <name evidence="2" type="ORF">CAEBREN_21968</name>
</gene>
<evidence type="ECO:0000259" key="1">
    <source>
        <dbReference type="Pfam" id="PF01827"/>
    </source>
</evidence>
<feature type="domain" description="DUF38" evidence="1">
    <location>
        <begin position="1"/>
        <end position="73"/>
    </location>
</feature>
<dbReference type="InParanoid" id="G0MJN5"/>
<name>G0MJN5_CAEBE</name>
<evidence type="ECO:0000313" key="3">
    <source>
        <dbReference type="Proteomes" id="UP000008068"/>
    </source>
</evidence>
<dbReference type="HOGENOM" id="CLU_2040109_0_0_1"/>
<dbReference type="AlphaFoldDB" id="G0MJN5"/>
<dbReference type="Proteomes" id="UP000008068">
    <property type="component" value="Unassembled WGS sequence"/>
</dbReference>
<dbReference type="InterPro" id="IPR002900">
    <property type="entry name" value="DUF38/FTH_CAE_spp"/>
</dbReference>
<proteinExistence type="predicted"/>
<evidence type="ECO:0000313" key="2">
    <source>
        <dbReference type="EMBL" id="EGT32493.1"/>
    </source>
</evidence>
<keyword evidence="3" id="KW-1185">Reference proteome</keyword>
<dbReference type="EMBL" id="GL379797">
    <property type="protein sequence ID" value="EGT32493.1"/>
    <property type="molecule type" value="Genomic_DNA"/>
</dbReference>
<reference evidence="3" key="1">
    <citation type="submission" date="2011-07" db="EMBL/GenBank/DDBJ databases">
        <authorList>
            <consortium name="Caenorhabditis brenneri Sequencing and Analysis Consortium"/>
            <person name="Wilson R.K."/>
        </authorList>
    </citation>
    <scope>NUCLEOTIDE SEQUENCE [LARGE SCALE GENOMIC DNA]</scope>
    <source>
        <strain evidence="3">PB2801</strain>
    </source>
</reference>
<sequence>MEQWKNAAIISIYSLSNEFPIEVLFRARGKIEVYDFELTEDRIVKIRDILFKAPDFERFKFCDEEYDDREELAALIDNVMGAHPAYNPRTKIYRIDDSNDYIQIFIEGVRKNELRIQKIRN</sequence>
<accession>G0MJN5</accession>
<organism evidence="3">
    <name type="scientific">Caenorhabditis brenneri</name>
    <name type="common">Nematode worm</name>
    <dbReference type="NCBI Taxonomy" id="135651"/>
    <lineage>
        <taxon>Eukaryota</taxon>
        <taxon>Metazoa</taxon>
        <taxon>Ecdysozoa</taxon>
        <taxon>Nematoda</taxon>
        <taxon>Chromadorea</taxon>
        <taxon>Rhabditida</taxon>
        <taxon>Rhabditina</taxon>
        <taxon>Rhabditomorpha</taxon>
        <taxon>Rhabditoidea</taxon>
        <taxon>Rhabditidae</taxon>
        <taxon>Peloderinae</taxon>
        <taxon>Caenorhabditis</taxon>
    </lineage>
</organism>